<organism evidence="1 2">
    <name type="scientific">Paenibacillus aceris</name>
    <dbReference type="NCBI Taxonomy" id="869555"/>
    <lineage>
        <taxon>Bacteria</taxon>
        <taxon>Bacillati</taxon>
        <taxon>Bacillota</taxon>
        <taxon>Bacilli</taxon>
        <taxon>Bacillales</taxon>
        <taxon>Paenibacillaceae</taxon>
        <taxon>Paenibacillus</taxon>
    </lineage>
</organism>
<name>A0ABS4HRS6_9BACL</name>
<keyword evidence="2" id="KW-1185">Reference proteome</keyword>
<reference evidence="1 2" key="1">
    <citation type="submission" date="2021-03" db="EMBL/GenBank/DDBJ databases">
        <title>Genomic Encyclopedia of Type Strains, Phase IV (KMG-IV): sequencing the most valuable type-strain genomes for metagenomic binning, comparative biology and taxonomic classification.</title>
        <authorList>
            <person name="Goeker M."/>
        </authorList>
    </citation>
    <scope>NUCLEOTIDE SEQUENCE [LARGE SCALE GENOMIC DNA]</scope>
    <source>
        <strain evidence="1 2">DSM 24950</strain>
    </source>
</reference>
<evidence type="ECO:0000313" key="1">
    <source>
        <dbReference type="EMBL" id="MBP1961321.1"/>
    </source>
</evidence>
<sequence length="43" mass="4809">MQRWLSDQTNANIVEGDGKIDHYLITPTPSSFISTRTRNSNSG</sequence>
<gene>
    <name evidence="1" type="ORF">J2Z65_000515</name>
</gene>
<dbReference type="Proteomes" id="UP001519344">
    <property type="component" value="Unassembled WGS sequence"/>
</dbReference>
<accession>A0ABS4HRS6</accession>
<dbReference type="EMBL" id="JAGGKV010000001">
    <property type="protein sequence ID" value="MBP1961321.1"/>
    <property type="molecule type" value="Genomic_DNA"/>
</dbReference>
<proteinExistence type="predicted"/>
<evidence type="ECO:0000313" key="2">
    <source>
        <dbReference type="Proteomes" id="UP001519344"/>
    </source>
</evidence>
<protein>
    <submittedName>
        <fullName evidence="1">Uncharacterized protein</fullName>
    </submittedName>
</protein>
<comment type="caution">
    <text evidence="1">The sequence shown here is derived from an EMBL/GenBank/DDBJ whole genome shotgun (WGS) entry which is preliminary data.</text>
</comment>